<dbReference type="AlphaFoldDB" id="A0A828RFV9"/>
<evidence type="ECO:0000256" key="1">
    <source>
        <dbReference type="ARBA" id="ARBA00004141"/>
    </source>
</evidence>
<keyword evidence="4 5" id="KW-0472">Membrane</keyword>
<dbReference type="GO" id="GO:0005886">
    <property type="term" value="C:plasma membrane"/>
    <property type="evidence" value="ECO:0007669"/>
    <property type="project" value="UniProtKB-ARBA"/>
</dbReference>
<dbReference type="Proteomes" id="UP000004335">
    <property type="component" value="Unassembled WGS sequence"/>
</dbReference>
<sequence>MLEGVMNPSLKLLLVILLSLELTFVTKLWINLIVIVVCLLILIHQRFHWRQFCWLAFVPLFPALAIFITIVFFSPSHSLFDGTVLFSRLYVYVCLGTVFTFTTDTLTLARSLEQNCHLPSKYAYGVLAALNLIPKMKQAVTTIYTAGQMRGVNLHWWSPTLYFKAILVAIQWSDQLAQVMESHGFVEGQARTATVDIPITSHDWLSFFSIICLVQIIVIALP</sequence>
<evidence type="ECO:0000313" key="7">
    <source>
        <dbReference type="Proteomes" id="UP000004335"/>
    </source>
</evidence>
<reference evidence="6 7" key="1">
    <citation type="submission" date="2011-01" db="EMBL/GenBank/DDBJ databases">
        <authorList>
            <person name="Muzny D."/>
            <person name="Qin X."/>
            <person name="Buhay C."/>
            <person name="Dugan-Rocha S."/>
            <person name="Ding Y."/>
            <person name="Chen G."/>
            <person name="Hawes A."/>
            <person name="Holder M."/>
            <person name="Jhangiani S."/>
            <person name="Johnson A."/>
            <person name="Khan Z."/>
            <person name="Li Z."/>
            <person name="Liu W."/>
            <person name="Liu X."/>
            <person name="Perez L."/>
            <person name="Shen H."/>
            <person name="Wang Q."/>
            <person name="Watt J."/>
            <person name="Xi L."/>
            <person name="Xin Y."/>
            <person name="Zhou J."/>
            <person name="Deng J."/>
            <person name="Jiang H."/>
            <person name="Liu Y."/>
            <person name="Qu J."/>
            <person name="Song X.-Z."/>
            <person name="Zhang L."/>
            <person name="Villasana D."/>
            <person name="Johnson A."/>
            <person name="Liu J."/>
            <person name="Liyanage D."/>
            <person name="Lorensuhewa L."/>
            <person name="Robinson T."/>
            <person name="Song A."/>
            <person name="Song B.-B."/>
            <person name="Dinh H."/>
            <person name="Thornton R."/>
            <person name="Coyle M."/>
            <person name="Francisco L."/>
            <person name="Jackson L."/>
            <person name="Javaid M."/>
            <person name="Korchina V."/>
            <person name="Kovar C."/>
            <person name="Mata R."/>
            <person name="Mathew T."/>
            <person name="Ngo R."/>
            <person name="Nguyen L."/>
            <person name="Nguyen N."/>
            <person name="Okwuonu G."/>
            <person name="Ongeri F."/>
            <person name="Pham C."/>
            <person name="Simmons D."/>
            <person name="Wilczek-Boney K."/>
            <person name="Hale W."/>
            <person name="Jakkamsetti A."/>
            <person name="Pham P."/>
            <person name="Ruth R."/>
            <person name="San Lucas F."/>
            <person name="Warren J."/>
            <person name="Zhang J."/>
            <person name="Zhao Z."/>
            <person name="Zhou C."/>
            <person name="Zhu D."/>
            <person name="Lee S."/>
            <person name="Bess C."/>
            <person name="Blankenburg K."/>
            <person name="Forbes L."/>
            <person name="Fu Q."/>
            <person name="Gubbala S."/>
            <person name="Hirani K."/>
            <person name="Jayaseelan J.C."/>
            <person name="Lara F."/>
            <person name="Munidasa M."/>
            <person name="Palculict T."/>
            <person name="Patil S."/>
            <person name="Pu L.-L."/>
            <person name="Saada N."/>
            <person name="Tang L."/>
            <person name="Weissenberger G."/>
            <person name="Zhu Y."/>
            <person name="Hemphill L."/>
            <person name="Shang Y."/>
            <person name="Youmans B."/>
            <person name="Ayvaz T."/>
            <person name="Ross M."/>
            <person name="Santibanez J."/>
            <person name="Aqrawi P."/>
            <person name="Gross S."/>
            <person name="Joshi V."/>
            <person name="Fowler G."/>
            <person name="Nazareth L."/>
            <person name="Reid J."/>
            <person name="Worley K."/>
            <person name="Petrosino J."/>
            <person name="Highlander S."/>
            <person name="Gibbs R."/>
        </authorList>
    </citation>
    <scope>NUCLEOTIDE SEQUENCE [LARGE SCALE GENOMIC DNA]</scope>
    <source>
        <strain evidence="6 7">MM4-1A</strain>
    </source>
</reference>
<evidence type="ECO:0000256" key="5">
    <source>
        <dbReference type="SAM" id="Phobius"/>
    </source>
</evidence>
<dbReference type="InterPro" id="IPR003339">
    <property type="entry name" value="ABC/ECF_trnsptr_transmembrane"/>
</dbReference>
<feature type="transmembrane region" description="Helical" evidence="5">
    <location>
        <begin position="89"/>
        <end position="109"/>
    </location>
</feature>
<evidence type="ECO:0000256" key="2">
    <source>
        <dbReference type="ARBA" id="ARBA00022692"/>
    </source>
</evidence>
<evidence type="ECO:0000313" key="6">
    <source>
        <dbReference type="EMBL" id="EGC14515.1"/>
    </source>
</evidence>
<comment type="subcellular location">
    <subcellularLocation>
        <location evidence="1">Membrane</location>
        <topology evidence="1">Multi-pass membrane protein</topology>
    </subcellularLocation>
</comment>
<dbReference type="Pfam" id="PF02361">
    <property type="entry name" value="CbiQ"/>
    <property type="match status" value="1"/>
</dbReference>
<keyword evidence="3 5" id="KW-1133">Transmembrane helix</keyword>
<organism evidence="6 7">
    <name type="scientific">Limosilactobacillus reuteri MM4-1A</name>
    <dbReference type="NCBI Taxonomy" id="548485"/>
    <lineage>
        <taxon>Bacteria</taxon>
        <taxon>Bacillati</taxon>
        <taxon>Bacillota</taxon>
        <taxon>Bacilli</taxon>
        <taxon>Lactobacillales</taxon>
        <taxon>Lactobacillaceae</taxon>
        <taxon>Limosilactobacillus</taxon>
    </lineage>
</organism>
<evidence type="ECO:0000256" key="3">
    <source>
        <dbReference type="ARBA" id="ARBA00022989"/>
    </source>
</evidence>
<gene>
    <name evidence="6" type="ORF">HMPREF0536_11652</name>
</gene>
<name>A0A828RFV9_LIMRT</name>
<proteinExistence type="predicted"/>
<feature type="transmembrane region" description="Helical" evidence="5">
    <location>
        <begin position="54"/>
        <end position="74"/>
    </location>
</feature>
<dbReference type="CDD" id="cd16914">
    <property type="entry name" value="EcfT"/>
    <property type="match status" value="1"/>
</dbReference>
<keyword evidence="2 5" id="KW-0812">Transmembrane</keyword>
<comment type="caution">
    <text evidence="6">The sequence shown here is derived from an EMBL/GenBank/DDBJ whole genome shotgun (WGS) entry which is preliminary data.</text>
</comment>
<accession>A0A828RFV9</accession>
<feature type="transmembrane region" description="Helical" evidence="5">
    <location>
        <begin position="12"/>
        <end position="42"/>
    </location>
</feature>
<dbReference type="EMBL" id="ACGX02000007">
    <property type="protein sequence ID" value="EGC14515.1"/>
    <property type="molecule type" value="Genomic_DNA"/>
</dbReference>
<evidence type="ECO:0000256" key="4">
    <source>
        <dbReference type="ARBA" id="ARBA00023136"/>
    </source>
</evidence>
<feature type="transmembrane region" description="Helical" evidence="5">
    <location>
        <begin position="204"/>
        <end position="221"/>
    </location>
</feature>
<protein>
    <submittedName>
        <fullName evidence="6">Cobalt transport protein</fullName>
    </submittedName>
</protein>